<proteinExistence type="inferred from homology"/>
<evidence type="ECO:0000313" key="7">
    <source>
        <dbReference type="Proteomes" id="UP000652761"/>
    </source>
</evidence>
<comment type="subcellular location">
    <subcellularLocation>
        <location evidence="1">Nucleus</location>
    </subcellularLocation>
</comment>
<comment type="similarity">
    <text evidence="2">Belongs to the Mediator complex subunit 23 family.</text>
</comment>
<dbReference type="PANTHER" id="PTHR12691">
    <property type="entry name" value="MEDIATOR OF RNA POLYMERASE II TRANSCRIPTION SUBUNIT 23"/>
    <property type="match status" value="1"/>
</dbReference>
<dbReference type="Pfam" id="PF11573">
    <property type="entry name" value="Med23"/>
    <property type="match status" value="1"/>
</dbReference>
<evidence type="ECO:0000313" key="6">
    <source>
        <dbReference type="EMBL" id="MQL85884.1"/>
    </source>
</evidence>
<dbReference type="OrthoDB" id="9982951at2759"/>
<evidence type="ECO:0000256" key="2">
    <source>
        <dbReference type="ARBA" id="ARBA00010222"/>
    </source>
</evidence>
<organism evidence="6 7">
    <name type="scientific">Colocasia esculenta</name>
    <name type="common">Wild taro</name>
    <name type="synonym">Arum esculentum</name>
    <dbReference type="NCBI Taxonomy" id="4460"/>
    <lineage>
        <taxon>Eukaryota</taxon>
        <taxon>Viridiplantae</taxon>
        <taxon>Streptophyta</taxon>
        <taxon>Embryophyta</taxon>
        <taxon>Tracheophyta</taxon>
        <taxon>Spermatophyta</taxon>
        <taxon>Magnoliopsida</taxon>
        <taxon>Liliopsida</taxon>
        <taxon>Araceae</taxon>
        <taxon>Aroideae</taxon>
        <taxon>Colocasieae</taxon>
        <taxon>Colocasia</taxon>
    </lineage>
</organism>
<dbReference type="GO" id="GO:0005667">
    <property type="term" value="C:transcription regulator complex"/>
    <property type="evidence" value="ECO:0007669"/>
    <property type="project" value="TreeGrafter"/>
</dbReference>
<evidence type="ECO:0000256" key="1">
    <source>
        <dbReference type="ARBA" id="ARBA00004123"/>
    </source>
</evidence>
<dbReference type="PANTHER" id="PTHR12691:SF10">
    <property type="entry name" value="MEDIATOR OF RNA POLYMERASE II TRANSCRIPTION SUBUNIT 23"/>
    <property type="match status" value="1"/>
</dbReference>
<evidence type="ECO:0008006" key="8">
    <source>
        <dbReference type="Google" id="ProtNLM"/>
    </source>
</evidence>
<dbReference type="GO" id="GO:0016592">
    <property type="term" value="C:mediator complex"/>
    <property type="evidence" value="ECO:0007669"/>
    <property type="project" value="TreeGrafter"/>
</dbReference>
<dbReference type="AlphaFoldDB" id="A0A843UW73"/>
<keyword evidence="7" id="KW-1185">Reference proteome</keyword>
<name>A0A843UW73_COLES</name>
<dbReference type="EMBL" id="NMUH01000856">
    <property type="protein sequence ID" value="MQL85884.1"/>
    <property type="molecule type" value="Genomic_DNA"/>
</dbReference>
<evidence type="ECO:0000256" key="3">
    <source>
        <dbReference type="ARBA" id="ARBA00023015"/>
    </source>
</evidence>
<dbReference type="GO" id="GO:0010628">
    <property type="term" value="P:positive regulation of gene expression"/>
    <property type="evidence" value="ECO:0007669"/>
    <property type="project" value="TreeGrafter"/>
</dbReference>
<accession>A0A843UW73</accession>
<dbReference type="InterPro" id="IPR021629">
    <property type="entry name" value="Mediator_Med23"/>
</dbReference>
<sequence>MEQSGQRTPRSQHQFQPAKAAIVDLFNLYLGRSSRSKSEDLGRETSNKMQRRVHALNRELPPLNEQFILDFEQLRTQFQDQEQLRAVTESVLLSFAVQCGGHAPQAEFILFALRSLCSIGCVKWDTFLLALLSTVSSTEATAGHASQANIGVSSGMMTSSNVSNFHVSNPASPLSSIHGIGSPAQSATEQSTISNLSPVKMSDLPGQNFTSRSSQSLRSSSAGYLRQLTCKIILAGLEFHLKPATHAEIFSHMLSWLVNWDQSHQGIDETDATKDFKVDAHLNEWLHICLDVIWKLVEEDRCRVPFYELLRSGLQFMDNIPDDEALFSIMLEIHRRKDMVATHMQMLDQHLHCPTFGTHRLVSHAYPSITGEPLGNSRHSPITYPSVLGEPLHGEDLANSIQRGSLDWERALRCLRHALRSTPSPDWWRRVLLVAPCYRHAQQALTPGAVFSAEMVCEAVVDRTIELLRSTSSGRRKFTTYCLQIAFDTLATTVQLRHGETHCWQEWLSFADMFFFLMKTGCLDFLDFVNKLSSRVTDGDQQILRSNHVTWLLAQIIRIEMVVNTLGSDPKKVDTIRKIISFHKEDRNADPNNVNPQSILLDFISSSQTLRIWSFNKSIREHLNNDQVQKGNQIDEWWKVTKGERLDFMNLDDRSMGMFWVLSFTMAQPACEAVVNWLTSLGVIDLPQGPTVQSGEKITMMRETCPLPVTLLSGLSINLCIKLTSQLEETIFLGQVIPSIAMVETYVRLLLIAPHSLFRPHFTALTHRSSNILNKTGVTLLLLEILNYRLLPLYRYHGKSKALMYDVTKIISMIKGKRGDHRLFRLAENLCMNLILSIRDCFPVKKELKGPSEFTETLNRITIISLAITIKTRGIAEVDQTLYLQPLLEQIMATCQHTWSEKTMRHFPPLIRDFLMGRMNKRLQAIQAWQQVCFYYLFSLLYAMPFSYEFLCYLMTDFLVAKRCRSTLAASLRNNHFAAHQLHILKSCFCLLFWTSDLLLKFNAFFDYKFFGRCHLLSREGGRERAVVEVVNAQNRAWMLLPMSGIVYGDIRMTSFPTLSKCNGRGMAAGVTGELEEERGR</sequence>
<dbReference type="Proteomes" id="UP000652761">
    <property type="component" value="Unassembled WGS sequence"/>
</dbReference>
<dbReference type="GO" id="GO:0006357">
    <property type="term" value="P:regulation of transcription by RNA polymerase II"/>
    <property type="evidence" value="ECO:0007669"/>
    <property type="project" value="TreeGrafter"/>
</dbReference>
<keyword evidence="3" id="KW-0805">Transcription regulation</keyword>
<keyword evidence="5" id="KW-0539">Nucleus</keyword>
<keyword evidence="4" id="KW-0804">Transcription</keyword>
<evidence type="ECO:0000256" key="4">
    <source>
        <dbReference type="ARBA" id="ARBA00023163"/>
    </source>
</evidence>
<gene>
    <name evidence="6" type="ORF">Taro_018405</name>
</gene>
<protein>
    <recommendedName>
        <fullName evidence="8">Mediator of RNA polymerase II transcription subunit 23</fullName>
    </recommendedName>
</protein>
<reference evidence="6" key="1">
    <citation type="submission" date="2017-07" db="EMBL/GenBank/DDBJ databases">
        <title>Taro Niue Genome Assembly and Annotation.</title>
        <authorList>
            <person name="Atibalentja N."/>
            <person name="Keating K."/>
            <person name="Fields C.J."/>
        </authorList>
    </citation>
    <scope>NUCLEOTIDE SEQUENCE</scope>
    <source>
        <strain evidence="6">Niue_2</strain>
        <tissue evidence="6">Leaf</tissue>
    </source>
</reference>
<comment type="caution">
    <text evidence="6">The sequence shown here is derived from an EMBL/GenBank/DDBJ whole genome shotgun (WGS) entry which is preliminary data.</text>
</comment>
<evidence type="ECO:0000256" key="5">
    <source>
        <dbReference type="ARBA" id="ARBA00023242"/>
    </source>
</evidence>